<gene>
    <name evidence="6" type="primary">serA1</name>
    <name evidence="6" type="ORF">AHOG_00935</name>
</gene>
<dbReference type="InterPro" id="IPR050857">
    <property type="entry name" value="D-2-hydroxyacid_DH"/>
</dbReference>
<dbReference type="Pfam" id="PF00389">
    <property type="entry name" value="2-Hacid_dh"/>
    <property type="match status" value="1"/>
</dbReference>
<keyword evidence="4" id="KW-0520">NAD</keyword>
<dbReference type="PROSITE" id="PS00671">
    <property type="entry name" value="D_2_HYDROXYACID_DH_3"/>
    <property type="match status" value="1"/>
</dbReference>
<evidence type="ECO:0000256" key="4">
    <source>
        <dbReference type="ARBA" id="ARBA00023027"/>
    </source>
</evidence>
<proteinExistence type="inferred from homology"/>
<dbReference type="Gene3D" id="3.40.50.720">
    <property type="entry name" value="NAD(P)-binding Rossmann-like Domain"/>
    <property type="match status" value="2"/>
</dbReference>
<dbReference type="RefSeq" id="WP_093939673.1">
    <property type="nucleotide sequence ID" value="NZ_CP022521.1"/>
</dbReference>
<evidence type="ECO:0000313" key="7">
    <source>
        <dbReference type="Proteomes" id="UP000204221"/>
    </source>
</evidence>
<dbReference type="GO" id="GO:0051287">
    <property type="term" value="F:NAD binding"/>
    <property type="evidence" value="ECO:0007669"/>
    <property type="project" value="InterPro"/>
</dbReference>
<name>A0A221VWD7_9PSEU</name>
<dbReference type="AlphaFoldDB" id="A0A221VWD7"/>
<dbReference type="InterPro" id="IPR029753">
    <property type="entry name" value="D-isomer_DH_CS"/>
</dbReference>
<dbReference type="GO" id="GO:0008652">
    <property type="term" value="P:amino acid biosynthetic process"/>
    <property type="evidence" value="ECO:0007669"/>
    <property type="project" value="UniProtKB-KW"/>
</dbReference>
<dbReference type="InterPro" id="IPR036291">
    <property type="entry name" value="NAD(P)-bd_dom_sf"/>
</dbReference>
<protein>
    <submittedName>
        <fullName evidence="6">D-3-phosphoglycerate dehydrogenase</fullName>
        <ecNumber evidence="6">1.1.1.95</ecNumber>
    </submittedName>
</protein>
<dbReference type="SUPFAM" id="SSF51735">
    <property type="entry name" value="NAD(P)-binding Rossmann-fold domains"/>
    <property type="match status" value="1"/>
</dbReference>
<dbReference type="Proteomes" id="UP000204221">
    <property type="component" value="Chromosome"/>
</dbReference>
<dbReference type="CDD" id="cd12172">
    <property type="entry name" value="PGDH_like_2"/>
    <property type="match status" value="1"/>
</dbReference>
<dbReference type="SUPFAM" id="SSF52283">
    <property type="entry name" value="Formate/glycerate dehydrogenase catalytic domain-like"/>
    <property type="match status" value="1"/>
</dbReference>
<reference evidence="6 7" key="1">
    <citation type="submission" date="2017-07" db="EMBL/GenBank/DDBJ databases">
        <title>Complete genome sequence of Actinoalloteichus hoggarensis DSM 45943, type strain of Actinoalloteichus hoggarensis.</title>
        <authorList>
            <person name="Ruckert C."/>
            <person name="Nouioui I."/>
            <person name="Willmese J."/>
            <person name="van Wezel G."/>
            <person name="Klenk H.-P."/>
            <person name="Kalinowski J."/>
            <person name="Zotchev S.B."/>
        </authorList>
    </citation>
    <scope>NUCLEOTIDE SEQUENCE [LARGE SCALE GENOMIC DNA]</scope>
    <source>
        <strain evidence="6 7">DSM 45943</strain>
    </source>
</reference>
<dbReference type="KEGG" id="ahg:AHOG_00935"/>
<dbReference type="EC" id="1.1.1.95" evidence="6"/>
<comment type="similarity">
    <text evidence="1 5">Belongs to the D-isomer specific 2-hydroxyacid dehydrogenase family.</text>
</comment>
<keyword evidence="2" id="KW-0028">Amino-acid biosynthesis</keyword>
<dbReference type="GO" id="GO:0004617">
    <property type="term" value="F:phosphoglycerate dehydrogenase activity"/>
    <property type="evidence" value="ECO:0007669"/>
    <property type="project" value="UniProtKB-EC"/>
</dbReference>
<dbReference type="OrthoDB" id="117809at2"/>
<dbReference type="Pfam" id="PF02826">
    <property type="entry name" value="2-Hacid_dh_C"/>
    <property type="match status" value="1"/>
</dbReference>
<evidence type="ECO:0000256" key="5">
    <source>
        <dbReference type="RuleBase" id="RU003719"/>
    </source>
</evidence>
<organism evidence="6 7">
    <name type="scientific">Actinoalloteichus hoggarensis</name>
    <dbReference type="NCBI Taxonomy" id="1470176"/>
    <lineage>
        <taxon>Bacteria</taxon>
        <taxon>Bacillati</taxon>
        <taxon>Actinomycetota</taxon>
        <taxon>Actinomycetes</taxon>
        <taxon>Pseudonocardiales</taxon>
        <taxon>Pseudonocardiaceae</taxon>
        <taxon>Actinoalloteichus</taxon>
    </lineage>
</organism>
<dbReference type="EMBL" id="CP022521">
    <property type="protein sequence ID" value="ASO17856.1"/>
    <property type="molecule type" value="Genomic_DNA"/>
</dbReference>
<dbReference type="InterPro" id="IPR006139">
    <property type="entry name" value="D-isomer_2_OHA_DH_cat_dom"/>
</dbReference>
<sequence>MSRTLITTPTFGRYSATPWDLLRDAGVDARRPREDGPLPRAELLEQVPAAEALIVGLDTIDRAVFEAAPRLKVVAKHGVGYDNIDLDAARDHGVRVVYAPGSNSRAVAELTFGLLLDVARGISANDRAVRAGGWPKTFGVELAGRRLGVVGFGRIGRLMAGYATAFGMSVVAHDPFVPADGFGDVPSVDLDTAIACDVVSLHLPAVPGSGPLLDRARLESMRPGAILLNAARGGLVDEAAAAELLHSGHLAGAGFDAFAVEPIGDGPLSTAPNVVLTAHIGACSREANEAMGVAVVEGVLSVLGGREPRHSAF</sequence>
<accession>A0A221VWD7</accession>
<keyword evidence="3 5" id="KW-0560">Oxidoreductase</keyword>
<evidence type="ECO:0000256" key="1">
    <source>
        <dbReference type="ARBA" id="ARBA00005854"/>
    </source>
</evidence>
<dbReference type="PANTHER" id="PTHR42789">
    <property type="entry name" value="D-ISOMER SPECIFIC 2-HYDROXYACID DEHYDROGENASE FAMILY PROTEIN (AFU_ORTHOLOGUE AFUA_6G10090)"/>
    <property type="match status" value="1"/>
</dbReference>
<keyword evidence="7" id="KW-1185">Reference proteome</keyword>
<dbReference type="PANTHER" id="PTHR42789:SF1">
    <property type="entry name" value="D-ISOMER SPECIFIC 2-HYDROXYACID DEHYDROGENASE FAMILY PROTEIN (AFU_ORTHOLOGUE AFUA_6G10090)"/>
    <property type="match status" value="1"/>
</dbReference>
<dbReference type="InterPro" id="IPR029752">
    <property type="entry name" value="D-isomer_DH_CS1"/>
</dbReference>
<dbReference type="PROSITE" id="PS00065">
    <property type="entry name" value="D_2_HYDROXYACID_DH_1"/>
    <property type="match status" value="1"/>
</dbReference>
<evidence type="ECO:0000256" key="2">
    <source>
        <dbReference type="ARBA" id="ARBA00022605"/>
    </source>
</evidence>
<dbReference type="InterPro" id="IPR006140">
    <property type="entry name" value="D-isomer_DH_NAD-bd"/>
</dbReference>
<evidence type="ECO:0000256" key="3">
    <source>
        <dbReference type="ARBA" id="ARBA00023002"/>
    </source>
</evidence>
<evidence type="ECO:0000313" key="6">
    <source>
        <dbReference type="EMBL" id="ASO17856.1"/>
    </source>
</evidence>